<name>A0AAE0HPQ6_9PEZI</name>
<feature type="coiled-coil region" evidence="1">
    <location>
        <begin position="61"/>
        <end position="88"/>
    </location>
</feature>
<sequence length="218" mass="23812">MVGCEVCGGCAAWASSSPSTAGGTSAANWPGRYAQRRMPTGRRGRPAEVEAEARRAEGQSRVALEEMRGELQEELRDSHNREEDARRALAAAIDGMERAARRWEVLWARAPRAEDARAAEATSRGAERLAHRAEAGVRGQLAAALEEAAASSRREAEARVAIAEGVEQLESLRREREDARRAAAAATEGMERAVRGWERLRGEVRRRLGAAGEDREDE</sequence>
<evidence type="ECO:0000313" key="3">
    <source>
        <dbReference type="EMBL" id="KAK3300134.1"/>
    </source>
</evidence>
<evidence type="ECO:0000313" key="4">
    <source>
        <dbReference type="Proteomes" id="UP001278766"/>
    </source>
</evidence>
<evidence type="ECO:0000256" key="2">
    <source>
        <dbReference type="SAM" id="MobiDB-lite"/>
    </source>
</evidence>
<keyword evidence="1" id="KW-0175">Coiled coil</keyword>
<dbReference type="EMBL" id="JAUEPN010000001">
    <property type="protein sequence ID" value="KAK3300134.1"/>
    <property type="molecule type" value="Genomic_DNA"/>
</dbReference>
<feature type="region of interest" description="Disordered" evidence="2">
    <location>
        <begin position="14"/>
        <end position="61"/>
    </location>
</feature>
<proteinExistence type="predicted"/>
<feature type="compositionally biased region" description="Basic and acidic residues" evidence="2">
    <location>
        <begin position="45"/>
        <end position="61"/>
    </location>
</feature>
<feature type="coiled-coil region" evidence="1">
    <location>
        <begin position="162"/>
        <end position="189"/>
    </location>
</feature>
<evidence type="ECO:0000256" key="1">
    <source>
        <dbReference type="SAM" id="Coils"/>
    </source>
</evidence>
<accession>A0AAE0HPQ6</accession>
<dbReference type="GeneID" id="87838977"/>
<protein>
    <submittedName>
        <fullName evidence="3">Uncharacterized protein</fullName>
    </submittedName>
</protein>
<keyword evidence="4" id="KW-1185">Reference proteome</keyword>
<dbReference type="RefSeq" id="XP_062663648.1">
    <property type="nucleotide sequence ID" value="XM_062802029.1"/>
</dbReference>
<feature type="compositionally biased region" description="Low complexity" evidence="2">
    <location>
        <begin position="14"/>
        <end position="27"/>
    </location>
</feature>
<dbReference type="Proteomes" id="UP001278766">
    <property type="component" value="Unassembled WGS sequence"/>
</dbReference>
<reference evidence="3" key="2">
    <citation type="submission" date="2023-06" db="EMBL/GenBank/DDBJ databases">
        <authorList>
            <consortium name="Lawrence Berkeley National Laboratory"/>
            <person name="Haridas S."/>
            <person name="Hensen N."/>
            <person name="Bonometti L."/>
            <person name="Westerberg I."/>
            <person name="Brannstrom I.O."/>
            <person name="Guillou S."/>
            <person name="Cros-Aarteil S."/>
            <person name="Calhoun S."/>
            <person name="Kuo A."/>
            <person name="Mondo S."/>
            <person name="Pangilinan J."/>
            <person name="Riley R."/>
            <person name="Labutti K."/>
            <person name="Andreopoulos B."/>
            <person name="Lipzen A."/>
            <person name="Chen C."/>
            <person name="Yanf M."/>
            <person name="Daum C."/>
            <person name="Ng V."/>
            <person name="Clum A."/>
            <person name="Steindorff A."/>
            <person name="Ohm R."/>
            <person name="Martin F."/>
            <person name="Silar P."/>
            <person name="Natvig D."/>
            <person name="Lalanne C."/>
            <person name="Gautier V."/>
            <person name="Ament-Velasquez S.L."/>
            <person name="Kruys A."/>
            <person name="Hutchinson M.I."/>
            <person name="Powell A.J."/>
            <person name="Barry K."/>
            <person name="Miller A.N."/>
            <person name="Grigoriev I.V."/>
            <person name="Debuchy R."/>
            <person name="Gladieux P."/>
            <person name="Thoren M.H."/>
            <person name="Johannesson H."/>
        </authorList>
    </citation>
    <scope>NUCLEOTIDE SEQUENCE</scope>
    <source>
        <strain evidence="3">CBS 168.71</strain>
    </source>
</reference>
<reference evidence="3" key="1">
    <citation type="journal article" date="2023" name="Mol. Phylogenet. Evol.">
        <title>Genome-scale phylogeny and comparative genomics of the fungal order Sordariales.</title>
        <authorList>
            <person name="Hensen N."/>
            <person name="Bonometti L."/>
            <person name="Westerberg I."/>
            <person name="Brannstrom I.O."/>
            <person name="Guillou S."/>
            <person name="Cros-Aarteil S."/>
            <person name="Calhoun S."/>
            <person name="Haridas S."/>
            <person name="Kuo A."/>
            <person name="Mondo S."/>
            <person name="Pangilinan J."/>
            <person name="Riley R."/>
            <person name="LaButti K."/>
            <person name="Andreopoulos B."/>
            <person name="Lipzen A."/>
            <person name="Chen C."/>
            <person name="Yan M."/>
            <person name="Daum C."/>
            <person name="Ng V."/>
            <person name="Clum A."/>
            <person name="Steindorff A."/>
            <person name="Ohm R.A."/>
            <person name="Martin F."/>
            <person name="Silar P."/>
            <person name="Natvig D.O."/>
            <person name="Lalanne C."/>
            <person name="Gautier V."/>
            <person name="Ament-Velasquez S.L."/>
            <person name="Kruys A."/>
            <person name="Hutchinson M.I."/>
            <person name="Powell A.J."/>
            <person name="Barry K."/>
            <person name="Miller A.N."/>
            <person name="Grigoriev I.V."/>
            <person name="Debuchy R."/>
            <person name="Gladieux P."/>
            <person name="Hiltunen Thoren M."/>
            <person name="Johannesson H."/>
        </authorList>
    </citation>
    <scope>NUCLEOTIDE SEQUENCE</scope>
    <source>
        <strain evidence="3">CBS 168.71</strain>
    </source>
</reference>
<organism evidence="3 4">
    <name type="scientific">Chaetomium fimeti</name>
    <dbReference type="NCBI Taxonomy" id="1854472"/>
    <lineage>
        <taxon>Eukaryota</taxon>
        <taxon>Fungi</taxon>
        <taxon>Dikarya</taxon>
        <taxon>Ascomycota</taxon>
        <taxon>Pezizomycotina</taxon>
        <taxon>Sordariomycetes</taxon>
        <taxon>Sordariomycetidae</taxon>
        <taxon>Sordariales</taxon>
        <taxon>Chaetomiaceae</taxon>
        <taxon>Chaetomium</taxon>
    </lineage>
</organism>
<gene>
    <name evidence="3" type="ORF">B0H64DRAFT_369422</name>
</gene>
<comment type="caution">
    <text evidence="3">The sequence shown here is derived from an EMBL/GenBank/DDBJ whole genome shotgun (WGS) entry which is preliminary data.</text>
</comment>
<dbReference type="AlphaFoldDB" id="A0AAE0HPQ6"/>